<feature type="compositionally biased region" description="Polar residues" evidence="2">
    <location>
        <begin position="736"/>
        <end position="747"/>
    </location>
</feature>
<feature type="compositionally biased region" description="Low complexity" evidence="2">
    <location>
        <begin position="640"/>
        <end position="653"/>
    </location>
</feature>
<feature type="region of interest" description="Disordered" evidence="2">
    <location>
        <begin position="603"/>
        <end position="653"/>
    </location>
</feature>
<dbReference type="Proteomes" id="UP001177023">
    <property type="component" value="Unassembled WGS sequence"/>
</dbReference>
<dbReference type="InterPro" id="IPR036514">
    <property type="entry name" value="SGNH_hydro_sf"/>
</dbReference>
<comment type="caution">
    <text evidence="3">The sequence shown here is derived from an EMBL/GenBank/DDBJ whole genome shotgun (WGS) entry which is preliminary data.</text>
</comment>
<organism evidence="3 4">
    <name type="scientific">Mesorhabditis spiculigera</name>
    <dbReference type="NCBI Taxonomy" id="96644"/>
    <lineage>
        <taxon>Eukaryota</taxon>
        <taxon>Metazoa</taxon>
        <taxon>Ecdysozoa</taxon>
        <taxon>Nematoda</taxon>
        <taxon>Chromadorea</taxon>
        <taxon>Rhabditida</taxon>
        <taxon>Rhabditina</taxon>
        <taxon>Rhabditomorpha</taxon>
        <taxon>Rhabditoidea</taxon>
        <taxon>Rhabditidae</taxon>
        <taxon>Mesorhabditinae</taxon>
        <taxon>Mesorhabditis</taxon>
    </lineage>
</organism>
<feature type="region of interest" description="Disordered" evidence="2">
    <location>
        <begin position="728"/>
        <end position="747"/>
    </location>
</feature>
<dbReference type="EMBL" id="CATQJA010002637">
    <property type="protein sequence ID" value="CAJ0575251.1"/>
    <property type="molecule type" value="Genomic_DNA"/>
</dbReference>
<dbReference type="PANTHER" id="PTHR14469:SF0">
    <property type="entry name" value="FAMILY WITH SEQUENCE SIMILARITY 113"/>
    <property type="match status" value="1"/>
</dbReference>
<evidence type="ECO:0000256" key="2">
    <source>
        <dbReference type="SAM" id="MobiDB-lite"/>
    </source>
</evidence>
<keyword evidence="4" id="KW-1185">Reference proteome</keyword>
<evidence type="ECO:0000313" key="4">
    <source>
        <dbReference type="Proteomes" id="UP001177023"/>
    </source>
</evidence>
<accession>A0AA36G1Y6</accession>
<dbReference type="SUPFAM" id="SSF52266">
    <property type="entry name" value="SGNH hydrolase"/>
    <property type="match status" value="1"/>
</dbReference>
<protein>
    <submittedName>
        <fullName evidence="3">Uncharacterized protein</fullName>
    </submittedName>
</protein>
<feature type="compositionally biased region" description="Polar residues" evidence="2">
    <location>
        <begin position="699"/>
        <end position="709"/>
    </location>
</feature>
<sequence length="747" mass="83854">MAGRCDCPFDSDFVRAIFKGNHTLFIGDSIMRGVYKDFVCMIENRDERLLTETQSKALQEPSFYDDRQIDIEKFQKDRVFVQAREYHKPNFLLQFHFTTRIFKHDLEAAIAQMERDHRFPRMVFVNSCLWDISRYEGIATRLNENAVDRDGVRTQRKVLEEYETRAGLLFQRLKLVLPASSAVFVVLVPHCVPTNDRWFSRRDGDTRNNKDVLRVLFTKAQSQLAQLARLHGFSVIDLDFQMRSPHLEALRVSDGIHWQPEGQRLMTQLIVAHLARDFGLKIPPATARRCDRMFKDCFDDPDLQCGQFFDTMLDTLNKVPNHVHRDHLAKEELADVKEINDNNICCVDSYKPYYVKEQAVFQKLTLKQMEAAKREAIREDIQTMRMGLLIQKNVRLDERDLAAFESMLSKGQQAALKPCRRAFPGARSFLSFKVDYKHLEWEDGEPAPDDPARPSALTASKVAPQSSKCGDGQSWFPAAVLSSSSTSHASTLSADLRSDREIELLANAARDRDVRGKHSRKRGASPIPGQPRNKERPCSDRKLAAASPKTVKSPKRPVSPQGSADLDCTVSEIPLPSAGLRTEQRKEDPGDVVLQIAQQHREASLPKAIEPFNLPTAPPSPRKPAMTQMSSVPSDPESPTPITITLSSSSEESVNSSMVALPRLQFFGKSAERLSRTGDDVNEANGQIQPPGTVASALTFKTTGGTSSPKIEEVDVAEELPSLAALSLSKQPDVLQRSTGKPTESQD</sequence>
<name>A0AA36G1Y6_9BILA</name>
<dbReference type="AlphaFoldDB" id="A0AA36G1Y6"/>
<feature type="non-terminal residue" evidence="3">
    <location>
        <position position="1"/>
    </location>
</feature>
<feature type="region of interest" description="Disordered" evidence="2">
    <location>
        <begin position="677"/>
        <end position="712"/>
    </location>
</feature>
<evidence type="ECO:0000313" key="3">
    <source>
        <dbReference type="EMBL" id="CAJ0575251.1"/>
    </source>
</evidence>
<dbReference type="Gene3D" id="3.40.50.1110">
    <property type="entry name" value="SGNH hydrolase"/>
    <property type="match status" value="1"/>
</dbReference>
<evidence type="ECO:0000256" key="1">
    <source>
        <dbReference type="ARBA" id="ARBA00037957"/>
    </source>
</evidence>
<gene>
    <name evidence="3" type="ORF">MSPICULIGERA_LOCUS13565</name>
</gene>
<reference evidence="3" key="1">
    <citation type="submission" date="2023-06" db="EMBL/GenBank/DDBJ databases">
        <authorList>
            <person name="Delattre M."/>
        </authorList>
    </citation>
    <scope>NUCLEOTIDE SEQUENCE</scope>
    <source>
        <strain evidence="3">AF72</strain>
    </source>
</reference>
<proteinExistence type="inferred from homology"/>
<feature type="region of interest" description="Disordered" evidence="2">
    <location>
        <begin position="507"/>
        <end position="589"/>
    </location>
</feature>
<comment type="similarity">
    <text evidence="1">Belongs to the PC-esterase family.</text>
</comment>
<feature type="compositionally biased region" description="Basic and acidic residues" evidence="2">
    <location>
        <begin position="532"/>
        <end position="543"/>
    </location>
</feature>
<feature type="region of interest" description="Disordered" evidence="2">
    <location>
        <begin position="443"/>
        <end position="468"/>
    </location>
</feature>
<feature type="compositionally biased region" description="Basic and acidic residues" evidence="2">
    <location>
        <begin position="507"/>
        <end position="516"/>
    </location>
</feature>
<dbReference type="PANTHER" id="PTHR14469">
    <property type="entry name" value="SARCOMA ANTIGEN NY-SAR-23"/>
    <property type="match status" value="1"/>
</dbReference>